<dbReference type="EMBL" id="QAOQ01000002">
    <property type="protein sequence ID" value="PTQ99759.1"/>
    <property type="molecule type" value="Genomic_DNA"/>
</dbReference>
<reference evidence="2 3" key="1">
    <citation type="submission" date="2018-04" db="EMBL/GenBank/DDBJ databases">
        <title>Genomic Encyclopedia of Archaeal and Bacterial Type Strains, Phase II (KMG-II): from individual species to whole genera.</title>
        <authorList>
            <person name="Goeker M."/>
        </authorList>
    </citation>
    <scope>NUCLEOTIDE SEQUENCE [LARGE SCALE GENOMIC DNA]</scope>
    <source>
        <strain evidence="2 3">DSM 26809</strain>
    </source>
</reference>
<feature type="transmembrane region" description="Helical" evidence="1">
    <location>
        <begin position="47"/>
        <end position="69"/>
    </location>
</feature>
<gene>
    <name evidence="2" type="ORF">C8P68_102589</name>
</gene>
<evidence type="ECO:0000256" key="1">
    <source>
        <dbReference type="SAM" id="Phobius"/>
    </source>
</evidence>
<comment type="caution">
    <text evidence="2">The sequence shown here is derived from an EMBL/GenBank/DDBJ whole genome shotgun (WGS) entry which is preliminary data.</text>
</comment>
<dbReference type="InterPro" id="IPR048136">
    <property type="entry name" value="STM3941-like"/>
</dbReference>
<accession>A0A2T5JDC0</accession>
<sequence length="182" mass="20311">MVLKNEIKISLDKGKLRLLMFLAFLFAIGGVWVIIQSDHMMSPARPRALLILVGSAVIVLAGVCMVFIFRKFGDTEPGLIINDDGITDHSSGTAAGLVPWSTIERVDMARVKSQQFILLFVKDADAIIAAQSNGMKRQLMKMNQRLYGTPVCINANTLQCGFDEIYRLISDSFERRKELDNM</sequence>
<dbReference type="AlphaFoldDB" id="A0A2T5JDC0"/>
<evidence type="ECO:0000313" key="3">
    <source>
        <dbReference type="Proteomes" id="UP000244168"/>
    </source>
</evidence>
<feature type="transmembrane region" description="Helical" evidence="1">
    <location>
        <begin position="16"/>
        <end position="35"/>
    </location>
</feature>
<keyword evidence="3" id="KW-1185">Reference proteome</keyword>
<protein>
    <submittedName>
        <fullName evidence="2">Uncharacterized protein</fullName>
    </submittedName>
</protein>
<proteinExistence type="predicted"/>
<evidence type="ECO:0000313" key="2">
    <source>
        <dbReference type="EMBL" id="PTQ99759.1"/>
    </source>
</evidence>
<dbReference type="NCBIfam" id="NF041635">
    <property type="entry name" value="STM3941_fam"/>
    <property type="match status" value="1"/>
</dbReference>
<keyword evidence="1" id="KW-0812">Transmembrane</keyword>
<dbReference type="Proteomes" id="UP000244168">
    <property type="component" value="Unassembled WGS sequence"/>
</dbReference>
<organism evidence="2 3">
    <name type="scientific">Mucilaginibacter yixingensis</name>
    <dbReference type="NCBI Taxonomy" id="1295612"/>
    <lineage>
        <taxon>Bacteria</taxon>
        <taxon>Pseudomonadati</taxon>
        <taxon>Bacteroidota</taxon>
        <taxon>Sphingobacteriia</taxon>
        <taxon>Sphingobacteriales</taxon>
        <taxon>Sphingobacteriaceae</taxon>
        <taxon>Mucilaginibacter</taxon>
    </lineage>
</organism>
<keyword evidence="1" id="KW-0472">Membrane</keyword>
<name>A0A2T5JDC0_9SPHI</name>
<keyword evidence="1" id="KW-1133">Transmembrane helix</keyword>